<comment type="caution">
    <text evidence="2">The sequence shown here is derived from an EMBL/GenBank/DDBJ whole genome shotgun (WGS) entry which is preliminary data.</text>
</comment>
<feature type="region of interest" description="Disordered" evidence="1">
    <location>
        <begin position="1"/>
        <end position="116"/>
    </location>
</feature>
<keyword evidence="3" id="KW-1185">Reference proteome</keyword>
<proteinExistence type="predicted"/>
<evidence type="ECO:0000313" key="2">
    <source>
        <dbReference type="EMBL" id="KAJ1104607.1"/>
    </source>
</evidence>
<protein>
    <submittedName>
        <fullName evidence="2">Uncharacterized protein</fullName>
    </submittedName>
</protein>
<evidence type="ECO:0000256" key="1">
    <source>
        <dbReference type="SAM" id="MobiDB-lite"/>
    </source>
</evidence>
<sequence>MQRRRSVWAATRPVSEIVGASRSSRGRSGSSATSERSPWVPPRDFSWSLGRGRPDNQAAVPGTVPAVRRDPHAPRPGPAAPWLGGLRSEAEEVGGRGLRPGAGSLNSPPGRLSPRRDRAGLLIGYARVPGSSWIERRVRWGLGQACWPAGGGQPPYTAEDSTRLSGAFGGQSARSSNPVPATVEDSWRNT</sequence>
<dbReference type="Proteomes" id="UP001066276">
    <property type="component" value="Chromosome 9"/>
</dbReference>
<reference evidence="2" key="1">
    <citation type="journal article" date="2022" name="bioRxiv">
        <title>Sequencing and chromosome-scale assembly of the giantPleurodeles waltlgenome.</title>
        <authorList>
            <person name="Brown T."/>
            <person name="Elewa A."/>
            <person name="Iarovenko S."/>
            <person name="Subramanian E."/>
            <person name="Araus A.J."/>
            <person name="Petzold A."/>
            <person name="Susuki M."/>
            <person name="Suzuki K.-i.T."/>
            <person name="Hayashi T."/>
            <person name="Toyoda A."/>
            <person name="Oliveira C."/>
            <person name="Osipova E."/>
            <person name="Leigh N.D."/>
            <person name="Simon A."/>
            <person name="Yun M.H."/>
        </authorList>
    </citation>
    <scope>NUCLEOTIDE SEQUENCE</scope>
    <source>
        <strain evidence="2">20211129_DDA</strain>
        <tissue evidence="2">Liver</tissue>
    </source>
</reference>
<gene>
    <name evidence="2" type="ORF">NDU88_002017</name>
</gene>
<evidence type="ECO:0000313" key="3">
    <source>
        <dbReference type="Proteomes" id="UP001066276"/>
    </source>
</evidence>
<name>A0AAV7MM48_PLEWA</name>
<feature type="region of interest" description="Disordered" evidence="1">
    <location>
        <begin position="150"/>
        <end position="190"/>
    </location>
</feature>
<dbReference type="AlphaFoldDB" id="A0AAV7MM48"/>
<dbReference type="EMBL" id="JANPWB010000013">
    <property type="protein sequence ID" value="KAJ1104607.1"/>
    <property type="molecule type" value="Genomic_DNA"/>
</dbReference>
<accession>A0AAV7MM48</accession>
<feature type="compositionally biased region" description="Low complexity" evidence="1">
    <location>
        <begin position="19"/>
        <end position="37"/>
    </location>
</feature>
<organism evidence="2 3">
    <name type="scientific">Pleurodeles waltl</name>
    <name type="common">Iberian ribbed newt</name>
    <dbReference type="NCBI Taxonomy" id="8319"/>
    <lineage>
        <taxon>Eukaryota</taxon>
        <taxon>Metazoa</taxon>
        <taxon>Chordata</taxon>
        <taxon>Craniata</taxon>
        <taxon>Vertebrata</taxon>
        <taxon>Euteleostomi</taxon>
        <taxon>Amphibia</taxon>
        <taxon>Batrachia</taxon>
        <taxon>Caudata</taxon>
        <taxon>Salamandroidea</taxon>
        <taxon>Salamandridae</taxon>
        <taxon>Pleurodelinae</taxon>
        <taxon>Pleurodeles</taxon>
    </lineage>
</organism>